<protein>
    <submittedName>
        <fullName evidence="2">Uncharacterized protein</fullName>
    </submittedName>
</protein>
<name>A0A0E9P6Y9_ANGAN</name>
<reference evidence="2" key="1">
    <citation type="submission" date="2014-11" db="EMBL/GenBank/DDBJ databases">
        <authorList>
            <person name="Amaro Gonzalez C."/>
        </authorList>
    </citation>
    <scope>NUCLEOTIDE SEQUENCE</scope>
</reference>
<evidence type="ECO:0000256" key="1">
    <source>
        <dbReference type="SAM" id="MobiDB-lite"/>
    </source>
</evidence>
<sequence length="24" mass="2841">MSMASPYQIQSVHSTESFKEHRFL</sequence>
<organism evidence="2">
    <name type="scientific">Anguilla anguilla</name>
    <name type="common">European freshwater eel</name>
    <name type="synonym">Muraena anguilla</name>
    <dbReference type="NCBI Taxonomy" id="7936"/>
    <lineage>
        <taxon>Eukaryota</taxon>
        <taxon>Metazoa</taxon>
        <taxon>Chordata</taxon>
        <taxon>Craniata</taxon>
        <taxon>Vertebrata</taxon>
        <taxon>Euteleostomi</taxon>
        <taxon>Actinopterygii</taxon>
        <taxon>Neopterygii</taxon>
        <taxon>Teleostei</taxon>
        <taxon>Anguilliformes</taxon>
        <taxon>Anguillidae</taxon>
        <taxon>Anguilla</taxon>
    </lineage>
</organism>
<dbReference type="EMBL" id="GBXM01108191">
    <property type="protein sequence ID" value="JAH00386.1"/>
    <property type="molecule type" value="Transcribed_RNA"/>
</dbReference>
<accession>A0A0E9P6Y9</accession>
<evidence type="ECO:0000313" key="2">
    <source>
        <dbReference type="EMBL" id="JAH00386.1"/>
    </source>
</evidence>
<reference evidence="2" key="2">
    <citation type="journal article" date="2015" name="Fish Shellfish Immunol.">
        <title>Early steps in the European eel (Anguilla anguilla)-Vibrio vulnificus interaction in the gills: Role of the RtxA13 toxin.</title>
        <authorList>
            <person name="Callol A."/>
            <person name="Pajuelo D."/>
            <person name="Ebbesson L."/>
            <person name="Teles M."/>
            <person name="MacKenzie S."/>
            <person name="Amaro C."/>
        </authorList>
    </citation>
    <scope>NUCLEOTIDE SEQUENCE</scope>
</reference>
<feature type="region of interest" description="Disordered" evidence="1">
    <location>
        <begin position="1"/>
        <end position="24"/>
    </location>
</feature>
<feature type="compositionally biased region" description="Polar residues" evidence="1">
    <location>
        <begin position="1"/>
        <end position="15"/>
    </location>
</feature>
<dbReference type="AlphaFoldDB" id="A0A0E9P6Y9"/>
<proteinExistence type="predicted"/>